<keyword evidence="2" id="KW-1185">Reference proteome</keyword>
<dbReference type="RefSeq" id="WP_231438537.1">
    <property type="nucleotide sequence ID" value="NZ_JAJOMB010000001.1"/>
</dbReference>
<sequence>MTRPLFAPLEQTSRDVVVVGVSYSECSRGAIVFGADEAYRRGAALRLVQACEPPEQDSTQSGLDTLAMMIHAEYPWLPVITCARPGRAEEVLLQESAQATLMVLGSQECQALAGAAACPVIRIQHRHEALA</sequence>
<dbReference type="AlphaFoldDB" id="A0A9X1N991"/>
<accession>A0A9X1N991</accession>
<dbReference type="Proteomes" id="UP001138997">
    <property type="component" value="Unassembled WGS sequence"/>
</dbReference>
<protein>
    <submittedName>
        <fullName evidence="1">Universal stress protein</fullName>
    </submittedName>
</protein>
<evidence type="ECO:0000313" key="1">
    <source>
        <dbReference type="EMBL" id="MCD5309614.1"/>
    </source>
</evidence>
<dbReference type="InterPro" id="IPR014729">
    <property type="entry name" value="Rossmann-like_a/b/a_fold"/>
</dbReference>
<organism evidence="1 2">
    <name type="scientific">Kineosporia babensis</name>
    <dbReference type="NCBI Taxonomy" id="499548"/>
    <lineage>
        <taxon>Bacteria</taxon>
        <taxon>Bacillati</taxon>
        <taxon>Actinomycetota</taxon>
        <taxon>Actinomycetes</taxon>
        <taxon>Kineosporiales</taxon>
        <taxon>Kineosporiaceae</taxon>
        <taxon>Kineosporia</taxon>
    </lineage>
</organism>
<reference evidence="1" key="1">
    <citation type="submission" date="2021-11" db="EMBL/GenBank/DDBJ databases">
        <title>Streptomyces corallinus and Kineosporia corallina sp. nov., two new coral-derived marine actinobacteria.</title>
        <authorList>
            <person name="Buangrab K."/>
            <person name="Sutthacheep M."/>
            <person name="Yeemin T."/>
            <person name="Harunari E."/>
            <person name="Igarashi Y."/>
            <person name="Sripreechasak P."/>
            <person name="Kanchanasin P."/>
            <person name="Tanasupawat S."/>
            <person name="Phongsopitanun W."/>
        </authorList>
    </citation>
    <scope>NUCLEOTIDE SEQUENCE</scope>
    <source>
        <strain evidence="1">JCM 31032</strain>
    </source>
</reference>
<name>A0A9X1N991_9ACTN</name>
<comment type="caution">
    <text evidence="1">The sequence shown here is derived from an EMBL/GenBank/DDBJ whole genome shotgun (WGS) entry which is preliminary data.</text>
</comment>
<proteinExistence type="predicted"/>
<evidence type="ECO:0000313" key="2">
    <source>
        <dbReference type="Proteomes" id="UP001138997"/>
    </source>
</evidence>
<gene>
    <name evidence="1" type="ORF">LR394_01810</name>
</gene>
<dbReference type="Gene3D" id="3.40.50.620">
    <property type="entry name" value="HUPs"/>
    <property type="match status" value="1"/>
</dbReference>
<dbReference type="SUPFAM" id="SSF52402">
    <property type="entry name" value="Adenine nucleotide alpha hydrolases-like"/>
    <property type="match status" value="1"/>
</dbReference>
<dbReference type="EMBL" id="JAJOMB010000001">
    <property type="protein sequence ID" value="MCD5309614.1"/>
    <property type="molecule type" value="Genomic_DNA"/>
</dbReference>